<name>A0A848DI88_9PSEU</name>
<organism evidence="2 3">
    <name type="scientific">Pseudonocardia bannensis</name>
    <dbReference type="NCBI Taxonomy" id="630973"/>
    <lineage>
        <taxon>Bacteria</taxon>
        <taxon>Bacillati</taxon>
        <taxon>Actinomycetota</taxon>
        <taxon>Actinomycetes</taxon>
        <taxon>Pseudonocardiales</taxon>
        <taxon>Pseudonocardiaceae</taxon>
        <taxon>Pseudonocardia</taxon>
    </lineage>
</organism>
<reference evidence="2 3" key="1">
    <citation type="submission" date="2020-04" db="EMBL/GenBank/DDBJ databases">
        <authorList>
            <person name="Klaysubun C."/>
            <person name="Duangmal K."/>
            <person name="Lipun K."/>
        </authorList>
    </citation>
    <scope>NUCLEOTIDE SEQUENCE [LARGE SCALE GENOMIC DNA]</scope>
    <source>
        <strain evidence="2 3">DSM 45300</strain>
    </source>
</reference>
<dbReference type="InterPro" id="IPR053135">
    <property type="entry name" value="AKR2_Oxidoreductase"/>
</dbReference>
<dbReference type="InterPro" id="IPR036812">
    <property type="entry name" value="NAD(P)_OxRdtase_dom_sf"/>
</dbReference>
<dbReference type="Proteomes" id="UP000586918">
    <property type="component" value="Unassembled WGS sequence"/>
</dbReference>
<feature type="domain" description="NADP-dependent oxidoreductase" evidence="1">
    <location>
        <begin position="16"/>
        <end position="248"/>
    </location>
</feature>
<comment type="caution">
    <text evidence="2">The sequence shown here is derived from an EMBL/GenBank/DDBJ whole genome shotgun (WGS) entry which is preliminary data.</text>
</comment>
<dbReference type="Gene3D" id="3.20.20.100">
    <property type="entry name" value="NADP-dependent oxidoreductase domain"/>
    <property type="match status" value="1"/>
</dbReference>
<evidence type="ECO:0000259" key="1">
    <source>
        <dbReference type="Pfam" id="PF00248"/>
    </source>
</evidence>
<protein>
    <submittedName>
        <fullName evidence="2">Aldo/keto reductase</fullName>
    </submittedName>
</protein>
<evidence type="ECO:0000313" key="2">
    <source>
        <dbReference type="EMBL" id="NMH92266.1"/>
    </source>
</evidence>
<sequence>MEQRRLGAWEREIPVVGLGTWRRLEDAARAGEHIPVITTALDAGVQFVDSSPMYGRAEKLLADALGDRRPDVVVADKIWTDSAEEGRRQLERALAYFGGRVEVMQIHNLVAWQDHLRTLAEAREAGKIDLIGATHWSAAAFGELETVLKAEQVSTVQIPYNPFEREVEKRILPLAADLGLGVIVMRPFGQGELLEADPGDEAIGFLQDFGVRTWAQVLLKWVLSDPRCQVAIPATSRPGRVRENVAAGSPPWFGPEERETVARLAALRRRR</sequence>
<evidence type="ECO:0000313" key="3">
    <source>
        <dbReference type="Proteomes" id="UP000586918"/>
    </source>
</evidence>
<dbReference type="PANTHER" id="PTHR43312:SF1">
    <property type="entry name" value="NADP-DEPENDENT OXIDOREDUCTASE DOMAIN-CONTAINING PROTEIN"/>
    <property type="match status" value="1"/>
</dbReference>
<gene>
    <name evidence="2" type="ORF">HF519_11930</name>
</gene>
<dbReference type="RefSeq" id="WP_169412980.1">
    <property type="nucleotide sequence ID" value="NZ_JAAXKZ010000035.1"/>
</dbReference>
<dbReference type="SUPFAM" id="SSF51430">
    <property type="entry name" value="NAD(P)-linked oxidoreductase"/>
    <property type="match status" value="1"/>
</dbReference>
<proteinExistence type="predicted"/>
<dbReference type="PANTHER" id="PTHR43312">
    <property type="entry name" value="D-THREO-ALDOSE 1-DEHYDROGENASE"/>
    <property type="match status" value="1"/>
</dbReference>
<dbReference type="CDD" id="cd19095">
    <property type="entry name" value="AKR_PA4992-like"/>
    <property type="match status" value="1"/>
</dbReference>
<dbReference type="AlphaFoldDB" id="A0A848DI88"/>
<keyword evidence="3" id="KW-1185">Reference proteome</keyword>
<accession>A0A848DI88</accession>
<dbReference type="EMBL" id="JAAXKZ010000035">
    <property type="protein sequence ID" value="NMH92266.1"/>
    <property type="molecule type" value="Genomic_DNA"/>
</dbReference>
<dbReference type="InterPro" id="IPR023210">
    <property type="entry name" value="NADP_OxRdtase_dom"/>
</dbReference>
<dbReference type="Pfam" id="PF00248">
    <property type="entry name" value="Aldo_ket_red"/>
    <property type="match status" value="1"/>
</dbReference>